<proteinExistence type="predicted"/>
<comment type="caution">
    <text evidence="2">The sequence shown here is derived from an EMBL/GenBank/DDBJ whole genome shotgun (WGS) entry which is preliminary data.</text>
</comment>
<organism evidence="2 3">
    <name type="scientific">Mucuna pruriens</name>
    <name type="common">Velvet bean</name>
    <name type="synonym">Dolichos pruriens</name>
    <dbReference type="NCBI Taxonomy" id="157652"/>
    <lineage>
        <taxon>Eukaryota</taxon>
        <taxon>Viridiplantae</taxon>
        <taxon>Streptophyta</taxon>
        <taxon>Embryophyta</taxon>
        <taxon>Tracheophyta</taxon>
        <taxon>Spermatophyta</taxon>
        <taxon>Magnoliopsida</taxon>
        <taxon>eudicotyledons</taxon>
        <taxon>Gunneridae</taxon>
        <taxon>Pentapetalae</taxon>
        <taxon>rosids</taxon>
        <taxon>fabids</taxon>
        <taxon>Fabales</taxon>
        <taxon>Fabaceae</taxon>
        <taxon>Papilionoideae</taxon>
        <taxon>50 kb inversion clade</taxon>
        <taxon>NPAAA clade</taxon>
        <taxon>indigoferoid/millettioid clade</taxon>
        <taxon>Phaseoleae</taxon>
        <taxon>Mucuna</taxon>
    </lineage>
</organism>
<dbReference type="EMBL" id="QJKJ01005636">
    <property type="protein sequence ID" value="RDX89566.1"/>
    <property type="molecule type" value="Genomic_DNA"/>
</dbReference>
<sequence>MDSPGSELKLARDERLRESLDPRSPTLVDAKRKVRPHPNQCRTLVADPCPRGRTPKGKSDSMFHYMHRELHSVSADLPYPPQGSDVPLNTDNATLELNNTSESYGQDEGEDFEEEALVEMERLLEQERLKLQSGTKELETFNLSKEEEKLEIRVRKQMSSGFKQRLVELLREYADIFAWSYRDMPGLDTTIMEHKLPLIPNAIPVRQQLRRMKPKVALKIKEEVEKQ</sequence>
<protein>
    <submittedName>
        <fullName evidence="2">Uncharacterized protein</fullName>
    </submittedName>
</protein>
<name>A0A371GGB9_MUCPR</name>
<dbReference type="Proteomes" id="UP000257109">
    <property type="component" value="Unassembled WGS sequence"/>
</dbReference>
<feature type="region of interest" description="Disordered" evidence="1">
    <location>
        <begin position="1"/>
        <end position="60"/>
    </location>
</feature>
<evidence type="ECO:0000313" key="3">
    <source>
        <dbReference type="Proteomes" id="UP000257109"/>
    </source>
</evidence>
<evidence type="ECO:0000313" key="2">
    <source>
        <dbReference type="EMBL" id="RDX89566.1"/>
    </source>
</evidence>
<feature type="non-terminal residue" evidence="2">
    <location>
        <position position="1"/>
    </location>
</feature>
<evidence type="ECO:0000256" key="1">
    <source>
        <dbReference type="SAM" id="MobiDB-lite"/>
    </source>
</evidence>
<reference evidence="2" key="1">
    <citation type="submission" date="2018-05" db="EMBL/GenBank/DDBJ databases">
        <title>Draft genome of Mucuna pruriens seed.</title>
        <authorList>
            <person name="Nnadi N.E."/>
            <person name="Vos R."/>
            <person name="Hasami M.H."/>
            <person name="Devisetty U.K."/>
            <person name="Aguiy J.C."/>
        </authorList>
    </citation>
    <scope>NUCLEOTIDE SEQUENCE [LARGE SCALE GENOMIC DNA]</scope>
    <source>
        <strain evidence="2">JCA_2017</strain>
    </source>
</reference>
<gene>
    <name evidence="2" type="ORF">CR513_28699</name>
</gene>
<dbReference type="AlphaFoldDB" id="A0A371GGB9"/>
<feature type="compositionally biased region" description="Basic and acidic residues" evidence="1">
    <location>
        <begin position="9"/>
        <end position="21"/>
    </location>
</feature>
<accession>A0A371GGB9</accession>
<keyword evidence="3" id="KW-1185">Reference proteome</keyword>